<accession>A0ABN0ZNM1</accession>
<reference evidence="1 2" key="1">
    <citation type="journal article" date="2019" name="Int. J. Syst. Evol. Microbiol.">
        <title>The Global Catalogue of Microorganisms (GCM) 10K type strain sequencing project: providing services to taxonomists for standard genome sequencing and annotation.</title>
        <authorList>
            <consortium name="The Broad Institute Genomics Platform"/>
            <consortium name="The Broad Institute Genome Sequencing Center for Infectious Disease"/>
            <person name="Wu L."/>
            <person name="Ma J."/>
        </authorList>
    </citation>
    <scope>NUCLEOTIDE SEQUENCE [LARGE SCALE GENOMIC DNA]</scope>
    <source>
        <strain evidence="1 2">JCM 14193</strain>
    </source>
</reference>
<proteinExistence type="predicted"/>
<evidence type="ECO:0000313" key="1">
    <source>
        <dbReference type="EMBL" id="GAA0453863.1"/>
    </source>
</evidence>
<gene>
    <name evidence="1" type="ORF">GCM10008935_05830</name>
</gene>
<name>A0ABN0ZNM1_9BACI</name>
<comment type="caution">
    <text evidence="1">The sequence shown here is derived from an EMBL/GenBank/DDBJ whole genome shotgun (WGS) entry which is preliminary data.</text>
</comment>
<dbReference type="RefSeq" id="WP_343781671.1">
    <property type="nucleotide sequence ID" value="NZ_BAAACZ010000005.1"/>
</dbReference>
<evidence type="ECO:0000313" key="2">
    <source>
        <dbReference type="Proteomes" id="UP001500740"/>
    </source>
</evidence>
<dbReference type="Proteomes" id="UP001500740">
    <property type="component" value="Unassembled WGS sequence"/>
</dbReference>
<sequence length="63" mass="7125">METAHIVPQGLALQGISVIREDIPYIQQLLNTIQELQIPIDLNPEIHEEVPLVVVDPEVIQFD</sequence>
<organism evidence="1 2">
    <name type="scientific">Alkalibacillus silvisoli</name>
    <dbReference type="NCBI Taxonomy" id="392823"/>
    <lineage>
        <taxon>Bacteria</taxon>
        <taxon>Bacillati</taxon>
        <taxon>Bacillota</taxon>
        <taxon>Bacilli</taxon>
        <taxon>Bacillales</taxon>
        <taxon>Bacillaceae</taxon>
        <taxon>Alkalibacillus</taxon>
    </lineage>
</organism>
<dbReference type="EMBL" id="BAAACZ010000005">
    <property type="protein sequence ID" value="GAA0453863.1"/>
    <property type="molecule type" value="Genomic_DNA"/>
</dbReference>
<protein>
    <submittedName>
        <fullName evidence="1">Uncharacterized protein</fullName>
    </submittedName>
</protein>
<keyword evidence="2" id="KW-1185">Reference proteome</keyword>